<dbReference type="WBParaSite" id="ALUE_0000616501-mRNA-1">
    <property type="protein sequence ID" value="ALUE_0000616501-mRNA-1"/>
    <property type="gene ID" value="ALUE_0000616501"/>
</dbReference>
<evidence type="ECO:0000313" key="3">
    <source>
        <dbReference type="WBParaSite" id="ALUE_0000616501-mRNA-1"/>
    </source>
</evidence>
<reference evidence="3" key="1">
    <citation type="submission" date="2017-02" db="UniProtKB">
        <authorList>
            <consortium name="WormBaseParasite"/>
        </authorList>
    </citation>
    <scope>IDENTIFICATION</scope>
</reference>
<keyword evidence="2" id="KW-1185">Reference proteome</keyword>
<feature type="compositionally biased region" description="Basic and acidic residues" evidence="1">
    <location>
        <begin position="219"/>
        <end position="228"/>
    </location>
</feature>
<feature type="region of interest" description="Disordered" evidence="1">
    <location>
        <begin position="202"/>
        <end position="229"/>
    </location>
</feature>
<evidence type="ECO:0000256" key="1">
    <source>
        <dbReference type="SAM" id="MobiDB-lite"/>
    </source>
</evidence>
<organism evidence="2 3">
    <name type="scientific">Ascaris lumbricoides</name>
    <name type="common">Giant roundworm</name>
    <dbReference type="NCBI Taxonomy" id="6252"/>
    <lineage>
        <taxon>Eukaryota</taxon>
        <taxon>Metazoa</taxon>
        <taxon>Ecdysozoa</taxon>
        <taxon>Nematoda</taxon>
        <taxon>Chromadorea</taxon>
        <taxon>Rhabditida</taxon>
        <taxon>Spirurina</taxon>
        <taxon>Ascaridomorpha</taxon>
        <taxon>Ascaridoidea</taxon>
        <taxon>Ascarididae</taxon>
        <taxon>Ascaris</taxon>
    </lineage>
</organism>
<accession>A0A0M3HTX2</accession>
<name>A0A0M3HTX2_ASCLU</name>
<protein>
    <submittedName>
        <fullName evidence="3">Histone acetyltransferase</fullName>
    </submittedName>
</protein>
<feature type="compositionally biased region" description="Polar residues" evidence="1">
    <location>
        <begin position="274"/>
        <end position="294"/>
    </location>
</feature>
<proteinExistence type="predicted"/>
<sequence>MNPISRSEMSMKPEEADADINEFMEFFKSSPCFFPHNAKQIDTDSQFRSARSNQQITAGGCITSSSYNSIPAVYHRQEAALSTTTIDRSIAEGIVMSQHMWNTPHNILNSAVTPTSQHPTAALSQSSGILSSGDTILTIMGNRADIRNPSPNVSLPFDTSQNTEQMRLRTLLRNSSTVHNETVFNVAGTRDCTSDGNMLTSTIEQNDEHPQEMRLSSSTDKEGSHEGTKNIANDSLRFAEDGICDRDCMEVGANEVVSHLPPQHNDISFHSDKTNQPQGANLFSQPTVTPTESTTHIRRPANPASNYPIVCVPVSQLQLTAPTVQAAYTSSTMPVMPALMRTSVQLLSLVPGSLLRCSSSMVDSQLQPLNLSRDVCARSFCQPASTFPAPTAETPCNNSHRTCAGGRPAAAGESVNGLKERLSLEGMNGRSRSTFDLHSSALAFPSIMNGQTRKDPVECLTQCKVPVSSTCRLVLSTYEEVISAYNYRYVYPCCRQLLNSLVSRIS</sequence>
<evidence type="ECO:0000313" key="2">
    <source>
        <dbReference type="Proteomes" id="UP000036681"/>
    </source>
</evidence>
<dbReference type="Proteomes" id="UP000036681">
    <property type="component" value="Unplaced"/>
</dbReference>
<feature type="region of interest" description="Disordered" evidence="1">
    <location>
        <begin position="268"/>
        <end position="300"/>
    </location>
</feature>
<dbReference type="AlphaFoldDB" id="A0A0M3HTX2"/>